<feature type="transmembrane region" description="Helical" evidence="14">
    <location>
        <begin position="55"/>
        <end position="85"/>
    </location>
</feature>
<proteinExistence type="inferred from homology"/>
<dbReference type="STRING" id="183.GCA_002009735_02779"/>
<dbReference type="Proteomes" id="UP000005737">
    <property type="component" value="Unassembled WGS sequence"/>
</dbReference>
<dbReference type="PROSITE" id="PS50283">
    <property type="entry name" value="NA_SOLUT_SYMP_3"/>
    <property type="match status" value="1"/>
</dbReference>
<evidence type="ECO:0000256" key="5">
    <source>
        <dbReference type="ARBA" id="ARBA00022692"/>
    </source>
</evidence>
<dbReference type="GO" id="GO:0031402">
    <property type="term" value="F:sodium ion binding"/>
    <property type="evidence" value="ECO:0007669"/>
    <property type="project" value="UniProtKB-UniRule"/>
</dbReference>
<keyword evidence="3 14" id="KW-0813">Transport</keyword>
<evidence type="ECO:0000256" key="14">
    <source>
        <dbReference type="RuleBase" id="RU366012"/>
    </source>
</evidence>
<dbReference type="GO" id="GO:0005298">
    <property type="term" value="F:proline:sodium symporter activity"/>
    <property type="evidence" value="ECO:0007669"/>
    <property type="project" value="UniProtKB-UniRule"/>
</dbReference>
<feature type="transmembrane region" description="Helical" evidence="14">
    <location>
        <begin position="385"/>
        <end position="404"/>
    </location>
</feature>
<comment type="subcellular location">
    <subcellularLocation>
        <location evidence="1 14">Cell membrane</location>
        <topology evidence="1 14">Multi-pass membrane protein</topology>
    </subcellularLocation>
</comment>
<dbReference type="AlphaFoldDB" id="H2CAB0"/>
<keyword evidence="7 14" id="KW-1133">Transmembrane helix</keyword>
<keyword evidence="14" id="KW-0029">Amino-acid transport</keyword>
<evidence type="ECO:0000256" key="11">
    <source>
        <dbReference type="ARBA" id="ARBA00023201"/>
    </source>
</evidence>
<evidence type="ECO:0000256" key="4">
    <source>
        <dbReference type="ARBA" id="ARBA00022475"/>
    </source>
</evidence>
<dbReference type="InterPro" id="IPR011851">
    <property type="entry name" value="Na/Pro_symporter"/>
</dbReference>
<feature type="transmembrane region" description="Helical" evidence="14">
    <location>
        <begin position="187"/>
        <end position="211"/>
    </location>
</feature>
<dbReference type="GO" id="GO:0005886">
    <property type="term" value="C:plasma membrane"/>
    <property type="evidence" value="ECO:0007669"/>
    <property type="project" value="UniProtKB-SubCell"/>
</dbReference>
<keyword evidence="9 14" id="KW-0406">Ion transport</keyword>
<dbReference type="HOGENOM" id="CLU_018808_15_2_12"/>
<keyword evidence="16" id="KW-1185">Reference proteome</keyword>
<dbReference type="InterPro" id="IPR038377">
    <property type="entry name" value="Na/Glc_symporter_sf"/>
</dbReference>
<keyword evidence="8 14" id="KW-0915">Sodium</keyword>
<keyword evidence="4 14" id="KW-1003">Cell membrane</keyword>
<sequence>MTAITFLFFLFCFTLIGVASIRASKQTTDDYLLAGRSVSPLFTALSAVATNNSGFMFIGLIGYTYAVGLSSIWIMVGWIAGDYLAWRWIYPHLRRESEMRDVATVPSYLSHTGDRYGPAVMRIAAVILIVFLGVYAAAQLNAGSKALHTLFGWQYETGAIIGAVIVLVYSWSGGIRASIWTDVAQSVVMVAAMLLLVISIVVEVGGVPAAIERLAEIDPSLLTLIPANLKFGFAAFLLSWIAAGIGVTGQPHVIIRAMAIRSVTAMSTARRVYFLWYTLFSALAIAVGLGARILLDHPETFDAELALPIISTQLLHPILIGLILAGLFAATMSTADSQVLACSAAFTQDLLPERYWKNYILAKMGTALVTLLTLSIALFGSQNVFGLVVLSWSILASTLGPLIMLHSLRRPVSGPVSILMMVAGMAAVFLWRAMPGYSDAVYETLPGMAAGFLVYLISQLNQKKR</sequence>
<evidence type="ECO:0000256" key="12">
    <source>
        <dbReference type="ARBA" id="ARBA00033708"/>
    </source>
</evidence>
<name>H2CAB0_9LEPT</name>
<feature type="transmembrane region" description="Helical" evidence="14">
    <location>
        <begin position="119"/>
        <end position="138"/>
    </location>
</feature>
<gene>
    <name evidence="15" type="ORF">Lepil_1581</name>
</gene>
<feature type="transmembrane region" description="Helical" evidence="14">
    <location>
        <begin position="307"/>
        <end position="330"/>
    </location>
</feature>
<dbReference type="InterPro" id="IPR050277">
    <property type="entry name" value="Sodium:Solute_Symporter"/>
</dbReference>
<evidence type="ECO:0000313" key="16">
    <source>
        <dbReference type="Proteomes" id="UP000005737"/>
    </source>
</evidence>
<comment type="caution">
    <text evidence="14">Lacks conserved residue(s) required for the propagation of feature annotation.</text>
</comment>
<evidence type="ECO:0000256" key="13">
    <source>
        <dbReference type="RuleBase" id="RU362091"/>
    </source>
</evidence>
<dbReference type="EMBL" id="JH597773">
    <property type="protein sequence ID" value="EHQ06268.1"/>
    <property type="molecule type" value="Genomic_DNA"/>
</dbReference>
<evidence type="ECO:0000256" key="1">
    <source>
        <dbReference type="ARBA" id="ARBA00004651"/>
    </source>
</evidence>
<reference evidence="15 16" key="1">
    <citation type="submission" date="2011-10" db="EMBL/GenBank/DDBJ databases">
        <title>The Improved High-Quality Draft genome of Leptonema illini DSM 21528.</title>
        <authorList>
            <consortium name="US DOE Joint Genome Institute (JGI-PGF)"/>
            <person name="Lucas S."/>
            <person name="Copeland A."/>
            <person name="Lapidus A."/>
            <person name="Glavina del Rio T."/>
            <person name="Dalin E."/>
            <person name="Tice H."/>
            <person name="Bruce D."/>
            <person name="Goodwin L."/>
            <person name="Pitluck S."/>
            <person name="Peters L."/>
            <person name="Mikhailova N."/>
            <person name="Held B."/>
            <person name="Kyrpides N."/>
            <person name="Mavromatis K."/>
            <person name="Ivanova N."/>
            <person name="Markowitz V."/>
            <person name="Cheng J.-F."/>
            <person name="Hugenholtz P."/>
            <person name="Woyke T."/>
            <person name="Wu D."/>
            <person name="Gronow S."/>
            <person name="Wellnitz S."/>
            <person name="Brambilla E.-M."/>
            <person name="Klenk H.-P."/>
            <person name="Eisen J.A."/>
        </authorList>
    </citation>
    <scope>NUCLEOTIDE SEQUENCE [LARGE SCALE GENOMIC DNA]</scope>
    <source>
        <strain evidence="15 16">DSM 21528</strain>
    </source>
</reference>
<evidence type="ECO:0000256" key="8">
    <source>
        <dbReference type="ARBA" id="ARBA00023053"/>
    </source>
</evidence>
<comment type="catalytic activity">
    <reaction evidence="12">
        <text>L-proline(in) + Na(+)(in) = L-proline(out) + Na(+)(out)</text>
        <dbReference type="Rhea" id="RHEA:28967"/>
        <dbReference type="ChEBI" id="CHEBI:29101"/>
        <dbReference type="ChEBI" id="CHEBI:60039"/>
    </reaction>
</comment>
<feature type="transmembrane region" description="Helical" evidence="14">
    <location>
        <begin position="416"/>
        <end position="434"/>
    </location>
</feature>
<evidence type="ECO:0000256" key="2">
    <source>
        <dbReference type="ARBA" id="ARBA00006434"/>
    </source>
</evidence>
<evidence type="ECO:0000256" key="3">
    <source>
        <dbReference type="ARBA" id="ARBA00022448"/>
    </source>
</evidence>
<dbReference type="GO" id="GO:0015824">
    <property type="term" value="P:proline transport"/>
    <property type="evidence" value="ECO:0007669"/>
    <property type="project" value="UniProtKB-UniRule"/>
</dbReference>
<feature type="transmembrane region" description="Helical" evidence="14">
    <location>
        <begin position="360"/>
        <end position="379"/>
    </location>
</feature>
<dbReference type="PANTHER" id="PTHR48086">
    <property type="entry name" value="SODIUM/PROLINE SYMPORTER-RELATED"/>
    <property type="match status" value="1"/>
</dbReference>
<dbReference type="CDD" id="cd11475">
    <property type="entry name" value="SLC5sbd_PutP"/>
    <property type="match status" value="1"/>
</dbReference>
<dbReference type="PANTHER" id="PTHR48086:SF3">
    <property type="entry name" value="SODIUM_PROLINE SYMPORTER"/>
    <property type="match status" value="1"/>
</dbReference>
<evidence type="ECO:0000256" key="7">
    <source>
        <dbReference type="ARBA" id="ARBA00022989"/>
    </source>
</evidence>
<dbReference type="RefSeq" id="WP_002771641.1">
    <property type="nucleotide sequence ID" value="NZ_JH597773.1"/>
</dbReference>
<protein>
    <recommendedName>
        <fullName evidence="14">Sodium/proline symporter</fullName>
    </recommendedName>
    <alternativeName>
        <fullName evidence="14">Proline permease</fullName>
    </alternativeName>
</protein>
<evidence type="ECO:0000313" key="15">
    <source>
        <dbReference type="EMBL" id="EHQ06268.1"/>
    </source>
</evidence>
<evidence type="ECO:0000256" key="9">
    <source>
        <dbReference type="ARBA" id="ARBA00023065"/>
    </source>
</evidence>
<comment type="similarity">
    <text evidence="2 13">Belongs to the sodium:solute symporter (SSF) (TC 2.A.21) family.</text>
</comment>
<dbReference type="Pfam" id="PF00474">
    <property type="entry name" value="SSF"/>
    <property type="match status" value="1"/>
</dbReference>
<keyword evidence="11 14" id="KW-0739">Sodium transport</keyword>
<feature type="transmembrane region" description="Helical" evidence="14">
    <location>
        <begin position="231"/>
        <end position="253"/>
    </location>
</feature>
<dbReference type="InterPro" id="IPR001734">
    <property type="entry name" value="Na/solute_symporter"/>
</dbReference>
<accession>H2CAB0</accession>
<keyword evidence="6 14" id="KW-0769">Symport</keyword>
<feature type="transmembrane region" description="Helical" evidence="14">
    <location>
        <begin position="440"/>
        <end position="458"/>
    </location>
</feature>
<feature type="transmembrane region" description="Helical" evidence="14">
    <location>
        <begin position="274"/>
        <end position="295"/>
    </location>
</feature>
<evidence type="ECO:0000256" key="10">
    <source>
        <dbReference type="ARBA" id="ARBA00023136"/>
    </source>
</evidence>
<evidence type="ECO:0000256" key="6">
    <source>
        <dbReference type="ARBA" id="ARBA00022847"/>
    </source>
</evidence>
<comment type="function">
    <text evidence="14">Catalyzes the sodium-dependent uptake of extracellular L-proline.</text>
</comment>
<keyword evidence="5 14" id="KW-0812">Transmembrane</keyword>
<feature type="transmembrane region" description="Helical" evidence="14">
    <location>
        <begin position="158"/>
        <end position="175"/>
    </location>
</feature>
<dbReference type="Gene3D" id="1.20.1730.10">
    <property type="entry name" value="Sodium/glucose cotransporter"/>
    <property type="match status" value="1"/>
</dbReference>
<keyword evidence="10 14" id="KW-0472">Membrane</keyword>
<organism evidence="15 16">
    <name type="scientific">Leptonema illini DSM 21528</name>
    <dbReference type="NCBI Taxonomy" id="929563"/>
    <lineage>
        <taxon>Bacteria</taxon>
        <taxon>Pseudomonadati</taxon>
        <taxon>Spirochaetota</taxon>
        <taxon>Spirochaetia</taxon>
        <taxon>Leptospirales</taxon>
        <taxon>Leptospiraceae</taxon>
        <taxon>Leptonema</taxon>
    </lineage>
</organism>